<proteinExistence type="predicted"/>
<dbReference type="EMBL" id="HBUE01002231">
    <property type="protein sequence ID" value="CAG6444170.1"/>
    <property type="molecule type" value="Transcribed_RNA"/>
</dbReference>
<accession>A0A8D7ZTR6</accession>
<dbReference type="EMBL" id="HBUE01002234">
    <property type="protein sequence ID" value="CAG6444172.1"/>
    <property type="molecule type" value="Transcribed_RNA"/>
</dbReference>
<dbReference type="AlphaFoldDB" id="A0A8D7ZTR6"/>
<reference evidence="2" key="1">
    <citation type="submission" date="2021-05" db="EMBL/GenBank/DDBJ databases">
        <authorList>
            <person name="Alioto T."/>
            <person name="Alioto T."/>
            <person name="Gomez Garrido J."/>
        </authorList>
    </citation>
    <scope>NUCLEOTIDE SEQUENCE</scope>
</reference>
<evidence type="ECO:0000313" key="2">
    <source>
        <dbReference type="EMBL" id="CAG6444170.1"/>
    </source>
</evidence>
<organism evidence="2">
    <name type="scientific">Culex pipiens</name>
    <name type="common">House mosquito</name>
    <dbReference type="NCBI Taxonomy" id="7175"/>
    <lineage>
        <taxon>Eukaryota</taxon>
        <taxon>Metazoa</taxon>
        <taxon>Ecdysozoa</taxon>
        <taxon>Arthropoda</taxon>
        <taxon>Hexapoda</taxon>
        <taxon>Insecta</taxon>
        <taxon>Pterygota</taxon>
        <taxon>Neoptera</taxon>
        <taxon>Endopterygota</taxon>
        <taxon>Diptera</taxon>
        <taxon>Nematocera</taxon>
        <taxon>Culicoidea</taxon>
        <taxon>Culicidae</taxon>
        <taxon>Culicinae</taxon>
        <taxon>Culicini</taxon>
        <taxon>Culex</taxon>
        <taxon>Culex</taxon>
    </lineage>
</organism>
<dbReference type="EMBL" id="HBUE01002235">
    <property type="protein sequence ID" value="CAG6444174.1"/>
    <property type="molecule type" value="Transcribed_RNA"/>
</dbReference>
<feature type="region of interest" description="Disordered" evidence="1">
    <location>
        <begin position="71"/>
        <end position="102"/>
    </location>
</feature>
<protein>
    <submittedName>
        <fullName evidence="2">(northern house mosquito) hypothetical protein</fullName>
    </submittedName>
</protein>
<sequence>MTPTGDSPHNLPSHLTQLRLVHLRHILVEPVNLQRPIKHQRLVHLRHPAQLVPSPNGQLIRLVEVTPVGRKQYQPDHDRNGHAAHQQRNPKENKHDSPHDDHQLQRNLTEQTGHERVPGTRHHKILDHRLALQVVRSLQLPDHDERLHGEGSGGCKRLSKFTVIRRLHQPVSGVAVCVLRNFFLRDGKPKQIDKTSTVAICIPVHKA</sequence>
<evidence type="ECO:0000256" key="1">
    <source>
        <dbReference type="SAM" id="MobiDB-lite"/>
    </source>
</evidence>
<feature type="compositionally biased region" description="Basic and acidic residues" evidence="1">
    <location>
        <begin position="89"/>
        <end position="102"/>
    </location>
</feature>
<name>A0A8D7ZTR6_CULPI</name>